<proteinExistence type="predicted"/>
<sequence length="282" mass="31078">MEKKNLLAVLALMLALLILVFAAKHAGQSEEDPNLTITALSVGKADALVLKQAGHTVLIDTGEKDDGDKIVRFLKNQGIHSVDLLVITHFDKDHVGGAAKVLEHMEVNAVFMPDYEGTRPEYDSFLEALAGRDGVQRLTGTTEQTIGEMKIRVQAAEQADTFADENDLSLVTWVTFGHRKFLFTGDITEGRISELLASDEDLRADWIKMPHHGRYEANLGELLDAVEPSFAVICCSNKHPASADTLKLLDERKIQVFDTSEEAVVTTCDGEHITEVKLQNLK</sequence>
<dbReference type="InterPro" id="IPR001279">
    <property type="entry name" value="Metallo-B-lactamas"/>
</dbReference>
<evidence type="ECO:0000313" key="3">
    <source>
        <dbReference type="EMBL" id="MEQ2578156.1"/>
    </source>
</evidence>
<dbReference type="InterPro" id="IPR036866">
    <property type="entry name" value="RibonucZ/Hydroxyglut_hydro"/>
</dbReference>
<gene>
    <name evidence="3" type="ORF">WMO62_04755</name>
</gene>
<protein>
    <submittedName>
        <fullName evidence="3">MBL fold metallo-hydrolase</fullName>
    </submittedName>
</protein>
<evidence type="ECO:0000313" key="4">
    <source>
        <dbReference type="Proteomes" id="UP001470288"/>
    </source>
</evidence>
<feature type="chain" id="PRO_5047064806" evidence="1">
    <location>
        <begin position="27"/>
        <end position="282"/>
    </location>
</feature>
<dbReference type="SMART" id="SM00849">
    <property type="entry name" value="Lactamase_B"/>
    <property type="match status" value="1"/>
</dbReference>
<dbReference type="PANTHER" id="PTHR30619:SF7">
    <property type="entry name" value="BETA-LACTAMASE DOMAIN PROTEIN"/>
    <property type="match status" value="1"/>
</dbReference>
<dbReference type="Pfam" id="PF00753">
    <property type="entry name" value="Lactamase_B"/>
    <property type="match status" value="1"/>
</dbReference>
<accession>A0ABV1HZK4</accession>
<feature type="signal peptide" evidence="1">
    <location>
        <begin position="1"/>
        <end position="26"/>
    </location>
</feature>
<dbReference type="EMBL" id="JBBMFC010000006">
    <property type="protein sequence ID" value="MEQ2578156.1"/>
    <property type="molecule type" value="Genomic_DNA"/>
</dbReference>
<keyword evidence="4" id="KW-1185">Reference proteome</keyword>
<dbReference type="InterPro" id="IPR052159">
    <property type="entry name" value="Competence_DNA_uptake"/>
</dbReference>
<keyword evidence="1" id="KW-0732">Signal</keyword>
<comment type="caution">
    <text evidence="3">The sequence shown here is derived from an EMBL/GenBank/DDBJ whole genome shotgun (WGS) entry which is preliminary data.</text>
</comment>
<evidence type="ECO:0000256" key="1">
    <source>
        <dbReference type="SAM" id="SignalP"/>
    </source>
</evidence>
<evidence type="ECO:0000259" key="2">
    <source>
        <dbReference type="SMART" id="SM00849"/>
    </source>
</evidence>
<dbReference type="RefSeq" id="WP_349143989.1">
    <property type="nucleotide sequence ID" value="NZ_JBBMFC010000006.1"/>
</dbReference>
<feature type="domain" description="Metallo-beta-lactamase" evidence="2">
    <location>
        <begin position="44"/>
        <end position="237"/>
    </location>
</feature>
<dbReference type="PANTHER" id="PTHR30619">
    <property type="entry name" value="DNA INTERNALIZATION/COMPETENCE PROTEIN COMEC/REC2"/>
    <property type="match status" value="1"/>
</dbReference>
<dbReference type="InterPro" id="IPR035681">
    <property type="entry name" value="ComA-like_MBL"/>
</dbReference>
<dbReference type="CDD" id="cd07731">
    <property type="entry name" value="ComA-like_MBL-fold"/>
    <property type="match status" value="1"/>
</dbReference>
<dbReference type="Proteomes" id="UP001470288">
    <property type="component" value="Unassembled WGS sequence"/>
</dbReference>
<reference evidence="3 4" key="1">
    <citation type="submission" date="2024-03" db="EMBL/GenBank/DDBJ databases">
        <title>Human intestinal bacterial collection.</title>
        <authorList>
            <person name="Pauvert C."/>
            <person name="Hitch T.C.A."/>
            <person name="Clavel T."/>
        </authorList>
    </citation>
    <scope>NUCLEOTIDE SEQUENCE [LARGE SCALE GENOMIC DNA]</scope>
    <source>
        <strain evidence="3 4">CLA-AA-H78B</strain>
    </source>
</reference>
<dbReference type="SUPFAM" id="SSF56281">
    <property type="entry name" value="Metallo-hydrolase/oxidoreductase"/>
    <property type="match status" value="1"/>
</dbReference>
<dbReference type="Gene3D" id="3.60.15.10">
    <property type="entry name" value="Ribonuclease Z/Hydroxyacylglutathione hydrolase-like"/>
    <property type="match status" value="1"/>
</dbReference>
<organism evidence="3 4">
    <name type="scientific">Hominiventricola aquisgranensis</name>
    <dbReference type="NCBI Taxonomy" id="3133164"/>
    <lineage>
        <taxon>Bacteria</taxon>
        <taxon>Bacillati</taxon>
        <taxon>Bacillota</taxon>
        <taxon>Clostridia</taxon>
        <taxon>Lachnospirales</taxon>
        <taxon>Lachnospiraceae</taxon>
        <taxon>Hominiventricola</taxon>
    </lineage>
</organism>
<name>A0ABV1HZK4_9FIRM</name>